<dbReference type="PANTHER" id="PTHR30337:SF0">
    <property type="entry name" value="NUCLEASE SBCCD SUBUNIT D"/>
    <property type="match status" value="1"/>
</dbReference>
<sequence>MRLLHTSDWHLGRSFHGAGLLDAQRGFADALVETVLEHSVDVVLVAGDVYDRALPGVDVVTLFDETLVRLREAGAQVVVTSGNHDSATRLGFGGRLFAAAGLHLRTRVEDLDRPALFHGEGFDVAVYGLPYLEPRMVAARLGAGEPRHPAVVAAALDRVRADLRQRRADADRPVHSLVMAHVFAAGGIPAESERELSMGGLDAVPVPYFEDFDYAALGHLHGRQRLAESVRYCGSPLPYSFGEAGQSKGGLLVDFDAGGLHSVRAVEWPCPQPLAVLRGDLGELLADPELAWAETAWCQITLTDTDRPARAMERLRERFPETLVLHFDPQGRKEEPERSYGERLAQARNPLEVCCGFVEHVRQRGTDEAESGLLVEVLAEAASEAVSR</sequence>
<keyword evidence="5 7" id="KW-0378">Hydrolase</keyword>
<dbReference type="InterPro" id="IPR041796">
    <property type="entry name" value="Mre11_N"/>
</dbReference>
<dbReference type="InterPro" id="IPR004843">
    <property type="entry name" value="Calcineurin-like_PHP"/>
</dbReference>
<evidence type="ECO:0000256" key="1">
    <source>
        <dbReference type="ARBA" id="ARBA00010555"/>
    </source>
</evidence>
<reference evidence="10 11" key="1">
    <citation type="submission" date="2019-09" db="EMBL/GenBank/DDBJ databases">
        <title>Arthrobacter zafarii sp. nov., a moderately thermotolerant and halotolerant actinobacterium isolated from Cholistan desert soil of Pakistan.</title>
        <authorList>
            <person name="Amin A."/>
            <person name="Ahmed I."/>
            <person name="Khalid N."/>
            <person name="Schumann P."/>
            <person name="Busse H.J."/>
            <person name="Khan I.U."/>
            <person name="Li S."/>
            <person name="Li W.J."/>
        </authorList>
    </citation>
    <scope>NUCLEOTIDE SEQUENCE [LARGE SCALE GENOMIC DNA]</scope>
    <source>
        <strain evidence="10 11">NCCP-1664</strain>
    </source>
</reference>
<dbReference type="GO" id="GO:0004519">
    <property type="term" value="F:endonuclease activity"/>
    <property type="evidence" value="ECO:0007669"/>
    <property type="project" value="UniProtKB-KW"/>
</dbReference>
<dbReference type="EMBL" id="BKDJ01000001">
    <property type="protein sequence ID" value="GER21852.1"/>
    <property type="molecule type" value="Genomic_DNA"/>
</dbReference>
<keyword evidence="7" id="KW-0235">DNA replication</keyword>
<evidence type="ECO:0000259" key="8">
    <source>
        <dbReference type="Pfam" id="PF00149"/>
    </source>
</evidence>
<dbReference type="Pfam" id="PF12320">
    <property type="entry name" value="SbcD_C"/>
    <property type="match status" value="1"/>
</dbReference>
<feature type="domain" description="Calcineurin-like phosphoesterase" evidence="8">
    <location>
        <begin position="1"/>
        <end position="93"/>
    </location>
</feature>
<evidence type="ECO:0000313" key="10">
    <source>
        <dbReference type="EMBL" id="GER21852.1"/>
    </source>
</evidence>
<gene>
    <name evidence="7 10" type="primary">sbcD</name>
    <name evidence="10" type="ORF">NCCP1664_03490</name>
</gene>
<feature type="domain" description="Nuclease SbcCD subunit D C-terminal" evidence="9">
    <location>
        <begin position="270"/>
        <end position="358"/>
    </location>
</feature>
<evidence type="ECO:0000259" key="9">
    <source>
        <dbReference type="Pfam" id="PF12320"/>
    </source>
</evidence>
<protein>
    <recommendedName>
        <fullName evidence="3 7">Nuclease SbcCD subunit D</fullName>
    </recommendedName>
</protein>
<evidence type="ECO:0000256" key="5">
    <source>
        <dbReference type="ARBA" id="ARBA00022801"/>
    </source>
</evidence>
<dbReference type="Gene3D" id="3.60.21.10">
    <property type="match status" value="1"/>
</dbReference>
<comment type="subunit">
    <text evidence="2 7">Heterodimer of SbcC and SbcD.</text>
</comment>
<evidence type="ECO:0000256" key="3">
    <source>
        <dbReference type="ARBA" id="ARBA00013365"/>
    </source>
</evidence>
<keyword evidence="7" id="KW-0233">DNA recombination</keyword>
<dbReference type="InterPro" id="IPR004593">
    <property type="entry name" value="SbcD"/>
</dbReference>
<dbReference type="SUPFAM" id="SSF56300">
    <property type="entry name" value="Metallo-dependent phosphatases"/>
    <property type="match status" value="1"/>
</dbReference>
<evidence type="ECO:0000256" key="6">
    <source>
        <dbReference type="ARBA" id="ARBA00022839"/>
    </source>
</evidence>
<proteinExistence type="inferred from homology"/>
<comment type="similarity">
    <text evidence="1 7">Belongs to the SbcD family.</text>
</comment>
<dbReference type="RefSeq" id="WP_149955349.1">
    <property type="nucleotide sequence ID" value="NZ_BKDJ01000001.1"/>
</dbReference>
<evidence type="ECO:0000256" key="7">
    <source>
        <dbReference type="RuleBase" id="RU363069"/>
    </source>
</evidence>
<dbReference type="PANTHER" id="PTHR30337">
    <property type="entry name" value="COMPONENT OF ATP-DEPENDENT DSDNA EXONUCLEASE"/>
    <property type="match status" value="1"/>
</dbReference>
<keyword evidence="11" id="KW-1185">Reference proteome</keyword>
<evidence type="ECO:0000313" key="11">
    <source>
        <dbReference type="Proteomes" id="UP000325307"/>
    </source>
</evidence>
<organism evidence="10 11">
    <name type="scientific">Zafaria cholistanensis</name>
    <dbReference type="NCBI Taxonomy" id="1682741"/>
    <lineage>
        <taxon>Bacteria</taxon>
        <taxon>Bacillati</taxon>
        <taxon>Actinomycetota</taxon>
        <taxon>Actinomycetes</taxon>
        <taxon>Micrococcales</taxon>
        <taxon>Micrococcaceae</taxon>
        <taxon>Zafaria</taxon>
    </lineage>
</organism>
<name>A0A5A7NNW1_9MICC</name>
<dbReference type="GO" id="GO:0008408">
    <property type="term" value="F:3'-5' exonuclease activity"/>
    <property type="evidence" value="ECO:0007669"/>
    <property type="project" value="InterPro"/>
</dbReference>
<dbReference type="AlphaFoldDB" id="A0A5A7NNW1"/>
<dbReference type="Pfam" id="PF00149">
    <property type="entry name" value="Metallophos"/>
    <property type="match status" value="1"/>
</dbReference>
<dbReference type="CDD" id="cd00840">
    <property type="entry name" value="MPP_Mre11_N"/>
    <property type="match status" value="1"/>
</dbReference>
<keyword evidence="6 7" id="KW-0269">Exonuclease</keyword>
<dbReference type="InterPro" id="IPR026843">
    <property type="entry name" value="SbcD_C"/>
</dbReference>
<dbReference type="GO" id="GO:0006310">
    <property type="term" value="P:DNA recombination"/>
    <property type="evidence" value="ECO:0007669"/>
    <property type="project" value="UniProtKB-KW"/>
</dbReference>
<dbReference type="NCBIfam" id="TIGR00619">
    <property type="entry name" value="sbcd"/>
    <property type="match status" value="1"/>
</dbReference>
<accession>A0A5A7NNW1</accession>
<dbReference type="OrthoDB" id="9773856at2"/>
<dbReference type="GO" id="GO:0006260">
    <property type="term" value="P:DNA replication"/>
    <property type="evidence" value="ECO:0007669"/>
    <property type="project" value="UniProtKB-KW"/>
</dbReference>
<evidence type="ECO:0000256" key="2">
    <source>
        <dbReference type="ARBA" id="ARBA00011322"/>
    </source>
</evidence>
<comment type="caution">
    <text evidence="10">The sequence shown here is derived from an EMBL/GenBank/DDBJ whole genome shotgun (WGS) entry which is preliminary data.</text>
</comment>
<dbReference type="Proteomes" id="UP000325307">
    <property type="component" value="Unassembled WGS sequence"/>
</dbReference>
<evidence type="ECO:0000256" key="4">
    <source>
        <dbReference type="ARBA" id="ARBA00022722"/>
    </source>
</evidence>
<keyword evidence="4 7" id="KW-0540">Nuclease</keyword>
<dbReference type="InterPro" id="IPR029052">
    <property type="entry name" value="Metallo-depent_PP-like"/>
</dbReference>
<keyword evidence="7" id="KW-0255">Endonuclease</keyword>
<comment type="function">
    <text evidence="7">SbcCD cleaves DNA hairpin structures. These structures can inhibit DNA replication and are intermediates in certain DNA recombination reactions. The complex acts as a 3'-&gt;5' double strand exonuclease that can open hairpins. It also has a 5' single-strand endonuclease activity.</text>
</comment>
<dbReference type="InterPro" id="IPR050535">
    <property type="entry name" value="DNA_Repair-Maintenance_Comp"/>
</dbReference>